<dbReference type="Proteomes" id="UP001530293">
    <property type="component" value="Unassembled WGS sequence"/>
</dbReference>
<reference evidence="3 4" key="1">
    <citation type="submission" date="2024-10" db="EMBL/GenBank/DDBJ databases">
        <title>Updated reference genomes for cyclostephanoid diatoms.</title>
        <authorList>
            <person name="Roberts W.R."/>
            <person name="Alverson A.J."/>
        </authorList>
    </citation>
    <scope>NUCLEOTIDE SEQUENCE [LARGE SCALE GENOMIC DNA]</scope>
    <source>
        <strain evidence="3 4">AJA232-27</strain>
    </source>
</reference>
<comment type="caution">
    <text evidence="3">The sequence shown here is derived from an EMBL/GenBank/DDBJ whole genome shotgun (WGS) entry which is preliminary data.</text>
</comment>
<gene>
    <name evidence="3" type="ORF">ACHAWU_001106</name>
</gene>
<keyword evidence="4" id="KW-1185">Reference proteome</keyword>
<feature type="chain" id="PRO_5044741121" description="Secreted protein" evidence="2">
    <location>
        <begin position="23"/>
        <end position="154"/>
    </location>
</feature>
<protein>
    <recommendedName>
        <fullName evidence="5">Secreted protein</fullName>
    </recommendedName>
</protein>
<evidence type="ECO:0000256" key="1">
    <source>
        <dbReference type="SAM" id="MobiDB-lite"/>
    </source>
</evidence>
<keyword evidence="2" id="KW-0732">Signal</keyword>
<organism evidence="3 4">
    <name type="scientific">Discostella pseudostelligera</name>
    <dbReference type="NCBI Taxonomy" id="259834"/>
    <lineage>
        <taxon>Eukaryota</taxon>
        <taxon>Sar</taxon>
        <taxon>Stramenopiles</taxon>
        <taxon>Ochrophyta</taxon>
        <taxon>Bacillariophyta</taxon>
        <taxon>Coscinodiscophyceae</taxon>
        <taxon>Thalassiosirophycidae</taxon>
        <taxon>Stephanodiscales</taxon>
        <taxon>Stephanodiscaceae</taxon>
        <taxon>Discostella</taxon>
    </lineage>
</organism>
<evidence type="ECO:0000256" key="2">
    <source>
        <dbReference type="SAM" id="SignalP"/>
    </source>
</evidence>
<dbReference type="AlphaFoldDB" id="A0ABD3MJK8"/>
<dbReference type="EMBL" id="JALLBG020000130">
    <property type="protein sequence ID" value="KAL3762959.1"/>
    <property type="molecule type" value="Genomic_DNA"/>
</dbReference>
<evidence type="ECO:0008006" key="5">
    <source>
        <dbReference type="Google" id="ProtNLM"/>
    </source>
</evidence>
<accession>A0ABD3MJK8</accession>
<name>A0ABD3MJK8_9STRA</name>
<feature type="signal peptide" evidence="2">
    <location>
        <begin position="1"/>
        <end position="22"/>
    </location>
</feature>
<evidence type="ECO:0000313" key="3">
    <source>
        <dbReference type="EMBL" id="KAL3762959.1"/>
    </source>
</evidence>
<feature type="region of interest" description="Disordered" evidence="1">
    <location>
        <begin position="113"/>
        <end position="154"/>
    </location>
</feature>
<feature type="compositionally biased region" description="Basic and acidic residues" evidence="1">
    <location>
        <begin position="123"/>
        <end position="143"/>
    </location>
</feature>
<sequence length="154" mass="16716">MLRSIILAWCLTAIFLSDTASAFISHPGGITTGQSYFALGAQSCGTPSPSSTCERSVFLKTTFASIASITTFTPKNAFAEEALDDLSMPSESEQKAADDAMAERLRIKAELKKKASKPMGYKESMEAEKNKQKSLQKTKEEQRAAMCEELGRGC</sequence>
<proteinExistence type="predicted"/>
<evidence type="ECO:0000313" key="4">
    <source>
        <dbReference type="Proteomes" id="UP001530293"/>
    </source>
</evidence>